<dbReference type="InterPro" id="IPR017938">
    <property type="entry name" value="Riboflavin_synthase-like_b-brl"/>
</dbReference>
<reference evidence="12 13" key="1">
    <citation type="submission" date="2017-01" db="EMBL/GenBank/DDBJ databases">
        <title>First insights into the biology of 'candidatus Vampirococcus archaeovorus'.</title>
        <authorList>
            <person name="Kizina J."/>
            <person name="Jordan S."/>
            <person name="Stueber K."/>
            <person name="Reinhardt R."/>
            <person name="Harder J."/>
        </authorList>
    </citation>
    <scope>NUCLEOTIDE SEQUENCE [LARGE SCALE GENOMIC DNA]</scope>
    <source>
        <strain evidence="12 13">LiM</strain>
    </source>
</reference>
<feature type="domain" description="Lumazine-binding" evidence="11">
    <location>
        <begin position="1"/>
        <end position="96"/>
    </location>
</feature>
<feature type="repeat" description="Lumazine-binding" evidence="10">
    <location>
        <begin position="97"/>
        <end position="193"/>
    </location>
</feature>
<evidence type="ECO:0000256" key="1">
    <source>
        <dbReference type="ARBA" id="ARBA00000968"/>
    </source>
</evidence>
<dbReference type="NCBIfam" id="NF006767">
    <property type="entry name" value="PRK09289.1"/>
    <property type="match status" value="1"/>
</dbReference>
<dbReference type="PROSITE" id="PS51177">
    <property type="entry name" value="LUMAZINE_BIND"/>
    <property type="match status" value="2"/>
</dbReference>
<dbReference type="NCBIfam" id="TIGR00187">
    <property type="entry name" value="ribE"/>
    <property type="match status" value="1"/>
</dbReference>
<dbReference type="RefSeq" id="WP_128700090.1">
    <property type="nucleotide sequence ID" value="NZ_CP019384.1"/>
</dbReference>
<protein>
    <recommendedName>
        <fullName evidence="5 9">Riboflavin synthase</fullName>
        <ecNumber evidence="4 9">2.5.1.9</ecNumber>
    </recommendedName>
</protein>
<dbReference type="GO" id="GO:0004746">
    <property type="term" value="F:riboflavin synthase activity"/>
    <property type="evidence" value="ECO:0007669"/>
    <property type="project" value="UniProtKB-UniRule"/>
</dbReference>
<dbReference type="NCBIfam" id="NF009566">
    <property type="entry name" value="PRK13020.1"/>
    <property type="match status" value="1"/>
</dbReference>
<dbReference type="EMBL" id="CP019384">
    <property type="protein sequence ID" value="QAT17290.1"/>
    <property type="molecule type" value="Genomic_DNA"/>
</dbReference>
<dbReference type="SUPFAM" id="SSF63380">
    <property type="entry name" value="Riboflavin synthase domain-like"/>
    <property type="match status" value="2"/>
</dbReference>
<dbReference type="KEGG" id="vai:BU251_05875"/>
<dbReference type="Proteomes" id="UP000287243">
    <property type="component" value="Chromosome"/>
</dbReference>
<evidence type="ECO:0000256" key="3">
    <source>
        <dbReference type="ARBA" id="ARBA00004887"/>
    </source>
</evidence>
<organism evidence="12 13">
    <name type="scientific">Velamenicoccus archaeovorus</name>
    <dbReference type="NCBI Taxonomy" id="1930593"/>
    <lineage>
        <taxon>Bacteria</taxon>
        <taxon>Pseudomonadati</taxon>
        <taxon>Candidatus Omnitrophota</taxon>
        <taxon>Candidatus Velamenicoccus</taxon>
    </lineage>
</organism>
<keyword evidence="8" id="KW-0677">Repeat</keyword>
<dbReference type="CDD" id="cd00402">
    <property type="entry name" value="Riboflavin_synthase_like"/>
    <property type="match status" value="1"/>
</dbReference>
<dbReference type="AlphaFoldDB" id="A0A410P588"/>
<evidence type="ECO:0000259" key="11">
    <source>
        <dbReference type="PROSITE" id="PS51177"/>
    </source>
</evidence>
<dbReference type="EC" id="2.5.1.9" evidence="4 9"/>
<evidence type="ECO:0000256" key="2">
    <source>
        <dbReference type="ARBA" id="ARBA00002803"/>
    </source>
</evidence>
<evidence type="ECO:0000256" key="7">
    <source>
        <dbReference type="ARBA" id="ARBA00022679"/>
    </source>
</evidence>
<dbReference type="InterPro" id="IPR026017">
    <property type="entry name" value="Lumazine-bd_dom"/>
</dbReference>
<name>A0A410P588_VELA1</name>
<comment type="pathway">
    <text evidence="3">Cofactor biosynthesis; riboflavin biosynthesis; riboflavin from 2-hydroxy-3-oxobutyl phosphate and 5-amino-6-(D-ribitylamino)uracil: step 2/2.</text>
</comment>
<evidence type="ECO:0000313" key="13">
    <source>
        <dbReference type="Proteomes" id="UP000287243"/>
    </source>
</evidence>
<feature type="repeat" description="Lumazine-binding" evidence="10">
    <location>
        <begin position="1"/>
        <end position="96"/>
    </location>
</feature>
<feature type="domain" description="Lumazine-binding" evidence="11">
    <location>
        <begin position="97"/>
        <end position="193"/>
    </location>
</feature>
<evidence type="ECO:0000256" key="4">
    <source>
        <dbReference type="ARBA" id="ARBA00012827"/>
    </source>
</evidence>
<evidence type="ECO:0000256" key="9">
    <source>
        <dbReference type="NCBIfam" id="TIGR00187"/>
    </source>
</evidence>
<comment type="function">
    <text evidence="2">Catalyzes the dismutation of two molecules of 6,7-dimethyl-8-ribityllumazine, resulting in the formation of riboflavin and 5-amino-6-(D-ribitylamino)uracil.</text>
</comment>
<dbReference type="InterPro" id="IPR023366">
    <property type="entry name" value="ATP_synth_asu-like_sf"/>
</dbReference>
<evidence type="ECO:0000256" key="10">
    <source>
        <dbReference type="PROSITE-ProRule" id="PRU00524"/>
    </source>
</evidence>
<keyword evidence="6" id="KW-0686">Riboflavin biosynthesis</keyword>
<sequence length="197" mass="20530">MFTGIIEEIGTVVGVQKKAGCIRLGVEAALVGQDAKVGDSVSVDGVCLTVVETSSGRLDFDIMPQTISLSTLKAARPGVRVNLERAMKAQDRIGGHIVSGHVDGVGVIRSRRVTAGQKTLWIAVPPSLLKYIFLRGSIAVDGVSLTVSGKRGGCFSVSLIPHTAGATTLGKKTSGSQVNIEVDMVARMSLDSGRKVS</sequence>
<evidence type="ECO:0000256" key="6">
    <source>
        <dbReference type="ARBA" id="ARBA00022619"/>
    </source>
</evidence>
<dbReference type="Gene3D" id="2.40.30.20">
    <property type="match status" value="2"/>
</dbReference>
<keyword evidence="7" id="KW-0808">Transferase</keyword>
<dbReference type="PANTHER" id="PTHR21098:SF12">
    <property type="entry name" value="RIBOFLAVIN SYNTHASE"/>
    <property type="match status" value="1"/>
</dbReference>
<dbReference type="PIRSF" id="PIRSF000498">
    <property type="entry name" value="Riboflavin_syn_A"/>
    <property type="match status" value="1"/>
</dbReference>
<accession>A0A410P588</accession>
<proteinExistence type="predicted"/>
<dbReference type="FunFam" id="2.40.30.20:FF:000003">
    <property type="entry name" value="Riboflavin synthase, alpha subunit"/>
    <property type="match status" value="1"/>
</dbReference>
<keyword evidence="13" id="KW-1185">Reference proteome</keyword>
<dbReference type="Pfam" id="PF00677">
    <property type="entry name" value="Lum_binding"/>
    <property type="match status" value="2"/>
</dbReference>
<dbReference type="PANTHER" id="PTHR21098">
    <property type="entry name" value="RIBOFLAVIN SYNTHASE ALPHA CHAIN"/>
    <property type="match status" value="1"/>
</dbReference>
<evidence type="ECO:0000313" key="12">
    <source>
        <dbReference type="EMBL" id="QAT17290.1"/>
    </source>
</evidence>
<dbReference type="OrthoDB" id="9788537at2"/>
<evidence type="ECO:0000256" key="8">
    <source>
        <dbReference type="ARBA" id="ARBA00022737"/>
    </source>
</evidence>
<dbReference type="GO" id="GO:0009231">
    <property type="term" value="P:riboflavin biosynthetic process"/>
    <property type="evidence" value="ECO:0007669"/>
    <property type="project" value="UniProtKB-KW"/>
</dbReference>
<dbReference type="InterPro" id="IPR001783">
    <property type="entry name" value="Lumazine-bd"/>
</dbReference>
<comment type="catalytic activity">
    <reaction evidence="1">
        <text>2 6,7-dimethyl-8-(1-D-ribityl)lumazine + H(+) = 5-amino-6-(D-ribitylamino)uracil + riboflavin</text>
        <dbReference type="Rhea" id="RHEA:20772"/>
        <dbReference type="ChEBI" id="CHEBI:15378"/>
        <dbReference type="ChEBI" id="CHEBI:15934"/>
        <dbReference type="ChEBI" id="CHEBI:57986"/>
        <dbReference type="ChEBI" id="CHEBI:58201"/>
        <dbReference type="EC" id="2.5.1.9"/>
    </reaction>
</comment>
<gene>
    <name evidence="12" type="ORF">BU251_05875</name>
</gene>
<evidence type="ECO:0000256" key="5">
    <source>
        <dbReference type="ARBA" id="ARBA00013950"/>
    </source>
</evidence>